<feature type="chain" id="PRO_5021031662" evidence="1">
    <location>
        <begin position="20"/>
        <end position="112"/>
    </location>
</feature>
<proteinExistence type="predicted"/>
<dbReference type="Proteomes" id="UP000310108">
    <property type="component" value="Unassembled WGS sequence"/>
</dbReference>
<accession>A0A4V6DH18</accession>
<organism evidence="2 3">
    <name type="scientific">Colletotrichum tanaceti</name>
    <dbReference type="NCBI Taxonomy" id="1306861"/>
    <lineage>
        <taxon>Eukaryota</taxon>
        <taxon>Fungi</taxon>
        <taxon>Dikarya</taxon>
        <taxon>Ascomycota</taxon>
        <taxon>Pezizomycotina</taxon>
        <taxon>Sordariomycetes</taxon>
        <taxon>Hypocreomycetidae</taxon>
        <taxon>Glomerellales</taxon>
        <taxon>Glomerellaceae</taxon>
        <taxon>Colletotrichum</taxon>
        <taxon>Colletotrichum destructivum species complex</taxon>
    </lineage>
</organism>
<protein>
    <submittedName>
        <fullName evidence="2">Uncharacterized protein</fullName>
    </submittedName>
</protein>
<gene>
    <name evidence="2" type="ORF">CTA1_5125</name>
</gene>
<evidence type="ECO:0000313" key="3">
    <source>
        <dbReference type="Proteomes" id="UP000310108"/>
    </source>
</evidence>
<dbReference type="EMBL" id="PJEX01000121">
    <property type="protein sequence ID" value="TKW54816.1"/>
    <property type="molecule type" value="Genomic_DNA"/>
</dbReference>
<sequence length="112" mass="12283">MKFSVVCTIVALAVTSAKAGGCAEYRKCWCIRNQFMYQGKVQDNIAWDDFTVAACVNPGSPGYKGLNFKECERYRSSQFGGLYPAKGIDQCDWDNKCKSVGASGGKCRDRVG</sequence>
<keyword evidence="1" id="KW-0732">Signal</keyword>
<dbReference type="AlphaFoldDB" id="A0A4V6DH18"/>
<name>A0A4V6DH18_9PEZI</name>
<evidence type="ECO:0000256" key="1">
    <source>
        <dbReference type="SAM" id="SignalP"/>
    </source>
</evidence>
<feature type="signal peptide" evidence="1">
    <location>
        <begin position="1"/>
        <end position="19"/>
    </location>
</feature>
<keyword evidence="3" id="KW-1185">Reference proteome</keyword>
<comment type="caution">
    <text evidence="2">The sequence shown here is derived from an EMBL/GenBank/DDBJ whole genome shotgun (WGS) entry which is preliminary data.</text>
</comment>
<evidence type="ECO:0000313" key="2">
    <source>
        <dbReference type="EMBL" id="TKW54816.1"/>
    </source>
</evidence>
<reference evidence="2 3" key="1">
    <citation type="journal article" date="2019" name="PLoS ONE">
        <title>Comparative genome analysis indicates high evolutionary potential of pathogenicity genes in Colletotrichum tanaceti.</title>
        <authorList>
            <person name="Lelwala R.V."/>
            <person name="Korhonen P.K."/>
            <person name="Young N.D."/>
            <person name="Scott J.B."/>
            <person name="Ades P.A."/>
            <person name="Gasser R.B."/>
            <person name="Taylor P.W.J."/>
        </authorList>
    </citation>
    <scope>NUCLEOTIDE SEQUENCE [LARGE SCALE GENOMIC DNA]</scope>
    <source>
        <strain evidence="2">BRIP57314</strain>
    </source>
</reference>